<proteinExistence type="predicted"/>
<dbReference type="PATRIC" id="fig|69.6.peg.5302"/>
<name>A0A0S2DRB6_LYSEN</name>
<dbReference type="KEGG" id="lez:GLE_5387"/>
<dbReference type="EMBL" id="CP013140">
    <property type="protein sequence ID" value="ALN60728.1"/>
    <property type="molecule type" value="Genomic_DNA"/>
</dbReference>
<dbReference type="Proteomes" id="UP000061569">
    <property type="component" value="Chromosome"/>
</dbReference>
<protein>
    <submittedName>
        <fullName evidence="1">Uncharacterized protein</fullName>
    </submittedName>
</protein>
<evidence type="ECO:0000313" key="1">
    <source>
        <dbReference type="EMBL" id="ALN60728.1"/>
    </source>
</evidence>
<dbReference type="AlphaFoldDB" id="A0A0S2DRB6"/>
<reference evidence="1 2" key="1">
    <citation type="submission" date="2015-11" db="EMBL/GenBank/DDBJ databases">
        <title>Genome sequences of Lysobacter enzymogenes strain C3 and Lysobacter antibioticus ATCC 29479.</title>
        <authorList>
            <person name="Kobayashi D.Y."/>
        </authorList>
    </citation>
    <scope>NUCLEOTIDE SEQUENCE [LARGE SCALE GENOMIC DNA]</scope>
    <source>
        <strain evidence="1 2">C3</strain>
    </source>
</reference>
<sequence length="39" mass="4144">MARRAGRPLSRFGGREAKCGGGPLRFGVAGRACYRGGYQ</sequence>
<dbReference type="STRING" id="69.GLE_5387"/>
<organism evidence="1 2">
    <name type="scientific">Lysobacter enzymogenes</name>
    <dbReference type="NCBI Taxonomy" id="69"/>
    <lineage>
        <taxon>Bacteria</taxon>
        <taxon>Pseudomonadati</taxon>
        <taxon>Pseudomonadota</taxon>
        <taxon>Gammaproteobacteria</taxon>
        <taxon>Lysobacterales</taxon>
        <taxon>Lysobacteraceae</taxon>
        <taxon>Lysobacter</taxon>
    </lineage>
</organism>
<gene>
    <name evidence="1" type="ORF">GLE_5387</name>
</gene>
<accession>A0A0S2DRB6</accession>
<evidence type="ECO:0000313" key="2">
    <source>
        <dbReference type="Proteomes" id="UP000061569"/>
    </source>
</evidence>